<evidence type="ECO:0000313" key="1">
    <source>
        <dbReference type="EMBL" id="KAJ5533591.1"/>
    </source>
</evidence>
<organism evidence="1 2">
    <name type="scientific">Penicillium frequentans</name>
    <dbReference type="NCBI Taxonomy" id="3151616"/>
    <lineage>
        <taxon>Eukaryota</taxon>
        <taxon>Fungi</taxon>
        <taxon>Dikarya</taxon>
        <taxon>Ascomycota</taxon>
        <taxon>Pezizomycotina</taxon>
        <taxon>Eurotiomycetes</taxon>
        <taxon>Eurotiomycetidae</taxon>
        <taxon>Eurotiales</taxon>
        <taxon>Aspergillaceae</taxon>
        <taxon>Penicillium</taxon>
    </lineage>
</organism>
<accession>A0AAD6CR72</accession>
<name>A0AAD6CR72_9EURO</name>
<evidence type="ECO:0000313" key="2">
    <source>
        <dbReference type="Proteomes" id="UP001220324"/>
    </source>
</evidence>
<dbReference type="AlphaFoldDB" id="A0AAD6CR72"/>
<keyword evidence="2" id="KW-1185">Reference proteome</keyword>
<reference evidence="1 2" key="1">
    <citation type="journal article" date="2023" name="IMA Fungus">
        <title>Comparative genomic study of the Penicillium genus elucidates a diverse pangenome and 15 lateral gene transfer events.</title>
        <authorList>
            <person name="Petersen C."/>
            <person name="Sorensen T."/>
            <person name="Nielsen M.R."/>
            <person name="Sondergaard T.E."/>
            <person name="Sorensen J.L."/>
            <person name="Fitzpatrick D.A."/>
            <person name="Frisvad J.C."/>
            <person name="Nielsen K.L."/>
        </authorList>
    </citation>
    <scope>NUCLEOTIDE SEQUENCE [LARGE SCALE GENOMIC DNA]</scope>
    <source>
        <strain evidence="1 2">IBT 35679</strain>
    </source>
</reference>
<proteinExistence type="predicted"/>
<protein>
    <submittedName>
        <fullName evidence="1">Uncharacterized protein</fullName>
    </submittedName>
</protein>
<gene>
    <name evidence="1" type="ORF">N7494_010143</name>
</gene>
<comment type="caution">
    <text evidence="1">The sequence shown here is derived from an EMBL/GenBank/DDBJ whole genome shotgun (WGS) entry which is preliminary data.</text>
</comment>
<dbReference type="Proteomes" id="UP001220324">
    <property type="component" value="Unassembled WGS sequence"/>
</dbReference>
<sequence>MDPYGFWPFPGDLPVEQFMLRNWDYGCPQPASVQRMHLIAEFLRQPRIPRSWYHPERIIRPTEAQIDLILRGWRGENVRQLAWFLWQGAHEWPVLMRTHYNPTQPHHELMMQQWIALGEKYDTGHNRCWNVINHPSFFGIPERIPHEFPDWRRIFSLLPEIAGPAAVFLPDCDTIRWSDLPPWHKYRRDLFKQQILFEKESKPREWNENPFRVIEKCAAGLQYAMAAMFIIVVDQQAFVTGRPMLLYLDHHGNEIRSTRFEFTEMTLLGITSDWFAGHLTPWMWESSEVGECYEVQGEVGRVLYQLDELDLAPPTRRG</sequence>
<dbReference type="EMBL" id="JAQIZZ010000007">
    <property type="protein sequence ID" value="KAJ5533591.1"/>
    <property type="molecule type" value="Genomic_DNA"/>
</dbReference>